<dbReference type="Proteomes" id="UP001058074">
    <property type="component" value="Unassembled WGS sequence"/>
</dbReference>
<accession>A0ACB5RH27</accession>
<proteinExistence type="predicted"/>
<organism evidence="1 2">
    <name type="scientific">Inconstantimicrobium mannanitabidum</name>
    <dbReference type="NCBI Taxonomy" id="1604901"/>
    <lineage>
        <taxon>Bacteria</taxon>
        <taxon>Bacillati</taxon>
        <taxon>Bacillota</taxon>
        <taxon>Clostridia</taxon>
        <taxon>Eubacteriales</taxon>
        <taxon>Clostridiaceae</taxon>
        <taxon>Inconstantimicrobium</taxon>
    </lineage>
</organism>
<name>A0ACB5RH27_9CLOT</name>
<evidence type="ECO:0000313" key="2">
    <source>
        <dbReference type="Proteomes" id="UP001058074"/>
    </source>
</evidence>
<gene>
    <name evidence="1" type="ORF">rsdtw13_36320</name>
</gene>
<keyword evidence="2" id="KW-1185">Reference proteome</keyword>
<dbReference type="EMBL" id="BROD01000001">
    <property type="protein sequence ID" value="GKX68374.1"/>
    <property type="molecule type" value="Genomic_DNA"/>
</dbReference>
<comment type="caution">
    <text evidence="1">The sequence shown here is derived from an EMBL/GenBank/DDBJ whole genome shotgun (WGS) entry which is preliminary data.</text>
</comment>
<protein>
    <submittedName>
        <fullName evidence="1">Uncharacterized protein</fullName>
    </submittedName>
</protein>
<sequence>MKINKLGLNYTHDKYFCLKRPNGSGDYLFLFVKTPAVFYLNGVETFADKDSVIIYNFQSSQHYGAYECTYINDFIHFNMDNDLYFFDSLGIPFDSIIKLTNPKEISKMLENISLEYFSNNTKKSSSIDLLIKLLFTKLSEQIKDEGLGKQYNRHYYELLALRSKIYSTPQLKWSVAELSKQVNLSPSYFQEVYKQTFHVTCIADVITSKIEFAKYNLSKTNYAIKEIAELCGYENDVHFMRQFKKFVGMTASNYRMKCK</sequence>
<evidence type="ECO:0000313" key="1">
    <source>
        <dbReference type="EMBL" id="GKX68374.1"/>
    </source>
</evidence>
<reference evidence="1" key="1">
    <citation type="journal article" date="2025" name="Int. J. Syst. Evol. Microbiol.">
        <title>Inconstantimicrobium mannanitabidum sp. nov., a novel member of the family Clostridiaceae isolated from anoxic soil under the treatment of reductive soil disinfestation.</title>
        <authorList>
            <person name="Ueki A."/>
            <person name="Tonouchi A."/>
            <person name="Honma S."/>
            <person name="Kaku N."/>
            <person name="Ueki K."/>
        </authorList>
    </citation>
    <scope>NUCLEOTIDE SEQUENCE</scope>
    <source>
        <strain evidence="1">TW13</strain>
    </source>
</reference>